<feature type="chain" id="PRO_5043736173" evidence="2">
    <location>
        <begin position="21"/>
        <end position="80"/>
    </location>
</feature>
<evidence type="ECO:0000313" key="4">
    <source>
        <dbReference type="Proteomes" id="UP000282597"/>
    </source>
</evidence>
<proteinExistence type="predicted"/>
<dbReference type="GO" id="GO:0006508">
    <property type="term" value="P:proteolysis"/>
    <property type="evidence" value="ECO:0007669"/>
    <property type="project" value="UniProtKB-KW"/>
</dbReference>
<name>A0A2Z6EXZ2_9BURK</name>
<keyword evidence="2" id="KW-0732">Signal</keyword>
<keyword evidence="3" id="KW-0645">Protease</keyword>
<evidence type="ECO:0000256" key="1">
    <source>
        <dbReference type="SAM" id="MobiDB-lite"/>
    </source>
</evidence>
<dbReference type="RefSeq" id="WP_045364288.1">
    <property type="nucleotide sequence ID" value="NZ_AP018150.1"/>
</dbReference>
<protein>
    <submittedName>
        <fullName evidence="3">Serine protease family</fullName>
    </submittedName>
</protein>
<dbReference type="AlphaFoldDB" id="A0A2Z6EXZ2"/>
<sequence>MSKLITVLAASFLMSATAFAATGEYSATAPVADAAATTAPAAAVAPTAPAASKETKKTTHAGKHTSKKAKEASTGNTSAE</sequence>
<dbReference type="GO" id="GO:0008233">
    <property type="term" value="F:peptidase activity"/>
    <property type="evidence" value="ECO:0007669"/>
    <property type="project" value="UniProtKB-KW"/>
</dbReference>
<accession>A0A2Z6EXZ2</accession>
<organism evidence="3 4">
    <name type="scientific">Mycoavidus cysteinexigens</name>
    <dbReference type="NCBI Taxonomy" id="1553431"/>
    <lineage>
        <taxon>Bacteria</taxon>
        <taxon>Pseudomonadati</taxon>
        <taxon>Pseudomonadota</taxon>
        <taxon>Betaproteobacteria</taxon>
        <taxon>Burkholderiales</taxon>
        <taxon>Burkholderiaceae</taxon>
        <taxon>Mycoavidus</taxon>
    </lineage>
</organism>
<dbReference type="EMBL" id="AP018150">
    <property type="protein sequence ID" value="BBE10306.1"/>
    <property type="molecule type" value="Genomic_DNA"/>
</dbReference>
<dbReference type="KEGG" id="mcys:MCB1EB_2145"/>
<feature type="compositionally biased region" description="Basic residues" evidence="1">
    <location>
        <begin position="58"/>
        <end position="67"/>
    </location>
</feature>
<dbReference type="Proteomes" id="UP000282597">
    <property type="component" value="Chromosome"/>
</dbReference>
<gene>
    <name evidence="3" type="ORF">MCB1EB_2145</name>
</gene>
<evidence type="ECO:0000313" key="3">
    <source>
        <dbReference type="EMBL" id="BBE10306.1"/>
    </source>
</evidence>
<feature type="region of interest" description="Disordered" evidence="1">
    <location>
        <begin position="44"/>
        <end position="80"/>
    </location>
</feature>
<reference evidence="3 4" key="1">
    <citation type="journal article" date="2018" name="Microbes Environ.">
        <title>Comparative Genomic Insights into Endofungal Lifestyles of Two Bacterial Endosymbionts, Mycoavidus cysteinexigens and Burkholderia rhizoxinica.</title>
        <authorList>
            <person name="Sharmin D."/>
            <person name="Guo Y."/>
            <person name="Nishizawa T."/>
            <person name="Ohshima S."/>
            <person name="Sato Y."/>
            <person name="Takashima Y."/>
            <person name="Narisawa K."/>
            <person name="Ohta H."/>
        </authorList>
    </citation>
    <scope>NUCLEOTIDE SEQUENCE [LARGE SCALE GENOMIC DNA]</scope>
    <source>
        <strain evidence="3 4">B1-EB</strain>
    </source>
</reference>
<evidence type="ECO:0000256" key="2">
    <source>
        <dbReference type="SAM" id="SignalP"/>
    </source>
</evidence>
<keyword evidence="4" id="KW-1185">Reference proteome</keyword>
<feature type="signal peptide" evidence="2">
    <location>
        <begin position="1"/>
        <end position="20"/>
    </location>
</feature>
<keyword evidence="3" id="KW-0378">Hydrolase</keyword>